<dbReference type="KEGG" id="mprt:ET475_11865"/>
<dbReference type="EMBL" id="CP035494">
    <property type="protein sequence ID" value="QAY60616.1"/>
    <property type="molecule type" value="Genomic_DNA"/>
</dbReference>
<dbReference type="OrthoDB" id="9771846at2"/>
<gene>
    <name evidence="1" type="ORF">ET475_11865</name>
</gene>
<evidence type="ECO:0000313" key="1">
    <source>
        <dbReference type="EMBL" id="QAY60616.1"/>
    </source>
</evidence>
<sequence>MGTPQPDVEFRFSQGVLTNFDVDVVHVVEPNLDRLLGTRGAAPWQRLLATWALARNLRRHRIALVRTLHGTVPPSSLHRAQRLAQEILNNATTAFVAIDESTATPDPARTIVIPHPHFRERFIGYPRGEQVKGRVLCIATEGLCPDVRSLLAMPRVVSTSDVTLRLVGSAPDSVARSVRSEIARHDAGITTRFENPSDGAQVQEIDAAELVAIPQVRTLAEWQILFLALSCDRPVITPRSDSTTMLSHAVGAGWIHLTDGPITANDIDQAFSSIRKNVLTGSPRLEGRDLATTHKAYAALFRAVAGR</sequence>
<dbReference type="Proteomes" id="UP000293995">
    <property type="component" value="Chromosome"/>
</dbReference>
<protein>
    <recommendedName>
        <fullName evidence="3">Glycosyltransferase</fullName>
    </recommendedName>
</protein>
<dbReference type="RefSeq" id="WP_129390382.1">
    <property type="nucleotide sequence ID" value="NZ_CP035494.1"/>
</dbReference>
<organism evidence="1 2">
    <name type="scientific">Microbacterium protaetiae</name>
    <dbReference type="NCBI Taxonomy" id="2509458"/>
    <lineage>
        <taxon>Bacteria</taxon>
        <taxon>Bacillati</taxon>
        <taxon>Actinomycetota</taxon>
        <taxon>Actinomycetes</taxon>
        <taxon>Micrococcales</taxon>
        <taxon>Microbacteriaceae</taxon>
        <taxon>Microbacterium</taxon>
    </lineage>
</organism>
<reference evidence="1 2" key="1">
    <citation type="submission" date="2019-01" db="EMBL/GenBank/DDBJ databases">
        <title>Genome sequencing of strain DFW100M-13.</title>
        <authorList>
            <person name="Heo J."/>
            <person name="Kim S.-J."/>
            <person name="Kim J.-S."/>
            <person name="Hong S.-B."/>
            <person name="Kwon S.-W."/>
        </authorList>
    </citation>
    <scope>NUCLEOTIDE SEQUENCE [LARGE SCALE GENOMIC DNA]</scope>
    <source>
        <strain evidence="1 2">DFW100M-13</strain>
    </source>
</reference>
<evidence type="ECO:0000313" key="2">
    <source>
        <dbReference type="Proteomes" id="UP000293995"/>
    </source>
</evidence>
<evidence type="ECO:0008006" key="3">
    <source>
        <dbReference type="Google" id="ProtNLM"/>
    </source>
</evidence>
<name>A0A4P6EFL7_9MICO</name>
<proteinExistence type="predicted"/>
<keyword evidence="2" id="KW-1185">Reference proteome</keyword>
<dbReference type="AlphaFoldDB" id="A0A4P6EFL7"/>
<accession>A0A4P6EFL7</accession>